<dbReference type="InterPro" id="IPR040256">
    <property type="entry name" value="At4g02000-like"/>
</dbReference>
<evidence type="ECO:0008006" key="3">
    <source>
        <dbReference type="Google" id="ProtNLM"/>
    </source>
</evidence>
<keyword evidence="2" id="KW-1185">Reference proteome</keyword>
<comment type="caution">
    <text evidence="1">The sequence shown here is derived from an EMBL/GenBank/DDBJ whole genome shotgun (WGS) entry which is preliminary data.</text>
</comment>
<dbReference type="EMBL" id="JANQDX010000012">
    <property type="protein sequence ID" value="KAL0914534.1"/>
    <property type="molecule type" value="Genomic_DNA"/>
</dbReference>
<gene>
    <name evidence="1" type="ORF">M5K25_014889</name>
</gene>
<proteinExistence type="predicted"/>
<organism evidence="1 2">
    <name type="scientific">Dendrobium thyrsiflorum</name>
    <name type="common">Pinecone-like raceme dendrobium</name>
    <name type="synonym">Orchid</name>
    <dbReference type="NCBI Taxonomy" id="117978"/>
    <lineage>
        <taxon>Eukaryota</taxon>
        <taxon>Viridiplantae</taxon>
        <taxon>Streptophyta</taxon>
        <taxon>Embryophyta</taxon>
        <taxon>Tracheophyta</taxon>
        <taxon>Spermatophyta</taxon>
        <taxon>Magnoliopsida</taxon>
        <taxon>Liliopsida</taxon>
        <taxon>Asparagales</taxon>
        <taxon>Orchidaceae</taxon>
        <taxon>Epidendroideae</taxon>
        <taxon>Malaxideae</taxon>
        <taxon>Dendrobiinae</taxon>
        <taxon>Dendrobium</taxon>
    </lineage>
</organism>
<dbReference type="PANTHER" id="PTHR31286:SF180">
    <property type="entry name" value="OS10G0362600 PROTEIN"/>
    <property type="match status" value="1"/>
</dbReference>
<evidence type="ECO:0000313" key="2">
    <source>
        <dbReference type="Proteomes" id="UP001552299"/>
    </source>
</evidence>
<reference evidence="1 2" key="1">
    <citation type="journal article" date="2024" name="Plant Biotechnol. J.">
        <title>Dendrobium thyrsiflorum genome and its molecular insights into genes involved in important horticultural traits.</title>
        <authorList>
            <person name="Chen B."/>
            <person name="Wang J.Y."/>
            <person name="Zheng P.J."/>
            <person name="Li K.L."/>
            <person name="Liang Y.M."/>
            <person name="Chen X.F."/>
            <person name="Zhang C."/>
            <person name="Zhao X."/>
            <person name="He X."/>
            <person name="Zhang G.Q."/>
            <person name="Liu Z.J."/>
            <person name="Xu Q."/>
        </authorList>
    </citation>
    <scope>NUCLEOTIDE SEQUENCE [LARGE SCALE GENOMIC DNA]</scope>
    <source>
        <strain evidence="1">GZMU011</strain>
    </source>
</reference>
<evidence type="ECO:0000313" key="1">
    <source>
        <dbReference type="EMBL" id="KAL0914534.1"/>
    </source>
</evidence>
<dbReference type="Proteomes" id="UP001552299">
    <property type="component" value="Unassembled WGS sequence"/>
</dbReference>
<accession>A0ABD0UPF4</accession>
<dbReference type="AlphaFoldDB" id="A0ABD0UPF4"/>
<dbReference type="PANTHER" id="PTHR31286">
    <property type="entry name" value="GLYCINE-RICH CELL WALL STRUCTURAL PROTEIN 1.8-LIKE"/>
    <property type="match status" value="1"/>
</dbReference>
<protein>
    <recommendedName>
        <fullName evidence="3">DUF4283 domain-containing protein</fullName>
    </recommendedName>
</protein>
<name>A0ABD0UPF4_DENTH</name>
<sequence length="686" mass="75666">MESFLLLLLNAKNVLIKFLNDLDYCRVFSHWSYFISNCFMKLFKWTPHFDINIESSTIPIWVSFPSLRPHLFLPRILHGLGSLFGWSLRTDNATSNGLSPSVAHVLVEIDVTKRYPDHVWVGSESMGYIQMVEFEEIPLIAVIVRYECHILYPHLANPLFPSDGAGEVLGKNSAENFEPVSTGIESEIPVACILESEHGGEIVCSTDVGNGGNVLVDSSRGEVVTGLPVVDVSITGNDPSHLGPDGTEHLVDVPIALLSSNALNAQLSIRSGQNIMEQTDWLEGSSSSPCEVGEKVVIDQDDFFSLNVSRVVRDDFYRVDFMDVVFGVGDADLDTGSLARRKLPSESTSKFCFNLNIHNHDIDDCRHLKTLIALLKEEHIKGFVVDRRQEKVGVLTNASPSKIWIAEMIEAIIGGARLEAHMIKSSRETIFKSQRELIDDSIHVFVGGPIVAERDVEERGVKDVDPSLLVVEESVVTSRISHAKFVEARREDGEEEAAWGGLPWVSGGWGMVAVAVGKEEGVGSGGGKARERGESISRRTGGRIRRGKWIAHNVPRSSRETIFKSQRELIDDSIHVFVGGPIVAERDVEERGVKDVDPSLLVVEESVVTSRISHAKFVEARREDGEEEAAWGGLPWVSGGWGMVAVAVGKEEGLLAYFDDASNSKYLSSWSKIALHEVMELILFTV</sequence>